<gene>
    <name evidence="4" type="ORF">SAE01_13070</name>
</gene>
<evidence type="ECO:0000256" key="1">
    <source>
        <dbReference type="ARBA" id="ARBA00022679"/>
    </source>
</evidence>
<dbReference type="InterPro" id="IPR016181">
    <property type="entry name" value="Acyl_CoA_acyltransferase"/>
</dbReference>
<dbReference type="CDD" id="cd04301">
    <property type="entry name" value="NAT_SF"/>
    <property type="match status" value="1"/>
</dbReference>
<dbReference type="PANTHER" id="PTHR43877">
    <property type="entry name" value="AMINOALKYLPHOSPHONATE N-ACETYLTRANSFERASE-RELATED-RELATED"/>
    <property type="match status" value="1"/>
</dbReference>
<evidence type="ECO:0000256" key="2">
    <source>
        <dbReference type="ARBA" id="ARBA00023315"/>
    </source>
</evidence>
<dbReference type="InterPro" id="IPR050832">
    <property type="entry name" value="Bact_Acetyltransf"/>
</dbReference>
<dbReference type="GO" id="GO:0016747">
    <property type="term" value="F:acyltransferase activity, transferring groups other than amino-acyl groups"/>
    <property type="evidence" value="ECO:0007669"/>
    <property type="project" value="InterPro"/>
</dbReference>
<accession>A0A512BA11</accession>
<keyword evidence="5" id="KW-1185">Reference proteome</keyword>
<dbReference type="PROSITE" id="PS51186">
    <property type="entry name" value="GNAT"/>
    <property type="match status" value="1"/>
</dbReference>
<reference evidence="4 5" key="1">
    <citation type="submission" date="2019-07" db="EMBL/GenBank/DDBJ databases">
        <title>Whole genome shotgun sequence of Segetibacter aerophilus NBRC 106135.</title>
        <authorList>
            <person name="Hosoyama A."/>
            <person name="Uohara A."/>
            <person name="Ohji S."/>
            <person name="Ichikawa N."/>
        </authorList>
    </citation>
    <scope>NUCLEOTIDE SEQUENCE [LARGE SCALE GENOMIC DNA]</scope>
    <source>
        <strain evidence="4 5">NBRC 106135</strain>
    </source>
</reference>
<dbReference type="Gene3D" id="3.40.630.30">
    <property type="match status" value="1"/>
</dbReference>
<name>A0A512BA11_9BACT</name>
<proteinExistence type="predicted"/>
<evidence type="ECO:0000313" key="4">
    <source>
        <dbReference type="EMBL" id="GEO08811.1"/>
    </source>
</evidence>
<dbReference type="OrthoDB" id="9800604at2"/>
<dbReference type="Proteomes" id="UP000321513">
    <property type="component" value="Unassembled WGS sequence"/>
</dbReference>
<dbReference type="AlphaFoldDB" id="A0A512BA11"/>
<dbReference type="RefSeq" id="WP_147202877.1">
    <property type="nucleotide sequence ID" value="NZ_BJYT01000004.1"/>
</dbReference>
<sequence length="170" mass="19469">MNNQIPSAGLAIRPASYNDIPFIRDIANKTWPAAYEALLGRDQLTYMLDKLYSPSALEDQMKKHHYFFLALREYAPVGFASFSNLEKDIYKLQKLYVLPSEQKSGLGRTLLETVETVSKSMGATKLQLNVNRKNIAKGFYEKQGFFVIKQEDIDIGSGYYMNDYVMEKDL</sequence>
<evidence type="ECO:0000313" key="5">
    <source>
        <dbReference type="Proteomes" id="UP000321513"/>
    </source>
</evidence>
<organism evidence="4 5">
    <name type="scientific">Segetibacter aerophilus</name>
    <dbReference type="NCBI Taxonomy" id="670293"/>
    <lineage>
        <taxon>Bacteria</taxon>
        <taxon>Pseudomonadati</taxon>
        <taxon>Bacteroidota</taxon>
        <taxon>Chitinophagia</taxon>
        <taxon>Chitinophagales</taxon>
        <taxon>Chitinophagaceae</taxon>
        <taxon>Segetibacter</taxon>
    </lineage>
</organism>
<dbReference type="Pfam" id="PF13673">
    <property type="entry name" value="Acetyltransf_10"/>
    <property type="match status" value="1"/>
</dbReference>
<dbReference type="EMBL" id="BJYT01000004">
    <property type="protein sequence ID" value="GEO08811.1"/>
    <property type="molecule type" value="Genomic_DNA"/>
</dbReference>
<dbReference type="SUPFAM" id="SSF55729">
    <property type="entry name" value="Acyl-CoA N-acyltransferases (Nat)"/>
    <property type="match status" value="1"/>
</dbReference>
<protein>
    <submittedName>
        <fullName evidence="4">N-acetyltransferase</fullName>
    </submittedName>
</protein>
<comment type="caution">
    <text evidence="4">The sequence shown here is derived from an EMBL/GenBank/DDBJ whole genome shotgun (WGS) entry which is preliminary data.</text>
</comment>
<feature type="domain" description="N-acetyltransferase" evidence="3">
    <location>
        <begin position="10"/>
        <end position="170"/>
    </location>
</feature>
<dbReference type="InterPro" id="IPR000182">
    <property type="entry name" value="GNAT_dom"/>
</dbReference>
<keyword evidence="2" id="KW-0012">Acyltransferase</keyword>
<keyword evidence="1 4" id="KW-0808">Transferase</keyword>
<evidence type="ECO:0000259" key="3">
    <source>
        <dbReference type="PROSITE" id="PS51186"/>
    </source>
</evidence>